<feature type="region of interest" description="Disordered" evidence="1">
    <location>
        <begin position="62"/>
        <end position="131"/>
    </location>
</feature>
<comment type="caution">
    <text evidence="2">The sequence shown here is derived from an EMBL/GenBank/DDBJ whole genome shotgun (WGS) entry which is preliminary data.</text>
</comment>
<dbReference type="GO" id="GO:0016592">
    <property type="term" value="C:mediator complex"/>
    <property type="evidence" value="ECO:0007669"/>
    <property type="project" value="TreeGrafter"/>
</dbReference>
<keyword evidence="3" id="KW-1185">Reference proteome</keyword>
<evidence type="ECO:0000256" key="1">
    <source>
        <dbReference type="SAM" id="MobiDB-lite"/>
    </source>
</evidence>
<feature type="compositionally biased region" description="Low complexity" evidence="1">
    <location>
        <begin position="500"/>
        <end position="509"/>
    </location>
</feature>
<feature type="compositionally biased region" description="Polar residues" evidence="1">
    <location>
        <begin position="511"/>
        <end position="520"/>
    </location>
</feature>
<feature type="region of interest" description="Disordered" evidence="1">
    <location>
        <begin position="461"/>
        <end position="534"/>
    </location>
</feature>
<accession>A0A0N0VDN0</accession>
<feature type="compositionally biased region" description="Low complexity" evidence="1">
    <location>
        <begin position="642"/>
        <end position="658"/>
    </location>
</feature>
<feature type="compositionally biased region" description="Basic and acidic residues" evidence="1">
    <location>
        <begin position="99"/>
        <end position="108"/>
    </location>
</feature>
<feature type="compositionally biased region" description="Low complexity" evidence="1">
    <location>
        <begin position="599"/>
        <end position="613"/>
    </location>
</feature>
<sequence>MKRRVLRAHANKRCLRILSASHQLRTPSSGDRRYAVLCDASFLRAVLLSYWQAHAPPAWKESRKRQLRKAAAAAAATSPQPHRSSSQTPRAEQGNGADTHPEVKKPDEGAQQERSARTGKAARSRVPSASTTTVAAATIIARLPVQLPSTSPFEFLNALMREAFQVNGGDGTGKSDEAATRASALDSFTNRGNNGCKSSDSKPVPFLYHCLPETVAALHRMRETAFTTTTSSSATATAAVSSAEAVAQVKKDSANARDDEQQQQQRRWSNTRDDAADSVRHHRLNATERWLAASFGELGLRRDDDVRHHHSRGSGGDAYAGSTGQAHGRPGGPGSAAGAAAAASVAPLTFQEIPALVVNALLSRLHLLQDPRGDERDAVGDGMVVKEKAVKDERAGARTPLQQQQQQRQQHPLDQQRNEAKALADFMSFNEFCLAHGAAPSSLGEGEGYRSAHVRLCPMPRFTDSTSALGHHALKRLRKSKRNRPETETTEGDECNAPPQQRQQQQRQQQDGRNSSSSSAHEAEPVGAAVPSKPYLPRSFCVATQSHDVRRRLAPATALLRLTTNPDALWLEQRGTAYHYEAGGGDDGGDVRGGGGADSGFATTSKRAAASRRVSSHSRQDQRQQPHLRPHPHPQQHHHRPPTSSAAAPSSTPTVVSAAPQLSRADVAFMKHLGTATHLPLPPVTGALPQQTPTAGKLETAKSAEGRPRGAGRKRPHQRGQNPLSMKKKQKREVFRA</sequence>
<dbReference type="InterPro" id="IPR051647">
    <property type="entry name" value="Mediator_comp_sub12"/>
</dbReference>
<feature type="compositionally biased region" description="Low complexity" evidence="1">
    <location>
        <begin position="400"/>
        <end position="413"/>
    </location>
</feature>
<feature type="compositionally biased region" description="Gly residues" evidence="1">
    <location>
        <begin position="582"/>
        <end position="598"/>
    </location>
</feature>
<feature type="compositionally biased region" description="Basic residues" evidence="1">
    <location>
        <begin position="472"/>
        <end position="482"/>
    </location>
</feature>
<dbReference type="PANTHER" id="PTHR46007">
    <property type="entry name" value="MEDIATOR OF RNA POLYMERASE II TRANSCRIPTION SUBUNIT 12"/>
    <property type="match status" value="1"/>
</dbReference>
<dbReference type="OrthoDB" id="246482at2759"/>
<name>A0A0N0VDN0_LEPPY</name>
<dbReference type="VEuPathDB" id="TriTrypDB:LpyrH10_23_0910"/>
<dbReference type="GO" id="GO:0045944">
    <property type="term" value="P:positive regulation of transcription by RNA polymerase II"/>
    <property type="evidence" value="ECO:0007669"/>
    <property type="project" value="TreeGrafter"/>
</dbReference>
<feature type="compositionally biased region" description="Basic and acidic residues" evidence="1">
    <location>
        <begin position="699"/>
        <end position="708"/>
    </location>
</feature>
<dbReference type="PANTHER" id="PTHR46007:SF8">
    <property type="entry name" value="C2H2-TYPE DOMAIN-CONTAINING PROTEIN"/>
    <property type="match status" value="1"/>
</dbReference>
<dbReference type="GO" id="GO:0003713">
    <property type="term" value="F:transcription coactivator activity"/>
    <property type="evidence" value="ECO:0007669"/>
    <property type="project" value="TreeGrafter"/>
</dbReference>
<dbReference type="RefSeq" id="XP_015654213.1">
    <property type="nucleotide sequence ID" value="XM_015807264.1"/>
</dbReference>
<feature type="region of interest" description="Disordered" evidence="1">
    <location>
        <begin position="306"/>
        <end position="338"/>
    </location>
</feature>
<evidence type="ECO:0000313" key="3">
    <source>
        <dbReference type="Proteomes" id="UP000037923"/>
    </source>
</evidence>
<organism evidence="2 3">
    <name type="scientific">Leptomonas pyrrhocoris</name>
    <name type="common">Firebug parasite</name>
    <dbReference type="NCBI Taxonomy" id="157538"/>
    <lineage>
        <taxon>Eukaryota</taxon>
        <taxon>Discoba</taxon>
        <taxon>Euglenozoa</taxon>
        <taxon>Kinetoplastea</taxon>
        <taxon>Metakinetoplastina</taxon>
        <taxon>Trypanosomatida</taxon>
        <taxon>Trypanosomatidae</taxon>
        <taxon>Leishmaniinae</taxon>
        <taxon>Leptomonas</taxon>
    </lineage>
</organism>
<proteinExistence type="predicted"/>
<dbReference type="OMA" id="AFMKHLG"/>
<feature type="region of interest" description="Disordered" evidence="1">
    <location>
        <begin position="249"/>
        <end position="280"/>
    </location>
</feature>
<feature type="compositionally biased region" description="Basic and acidic residues" evidence="1">
    <location>
        <begin position="270"/>
        <end position="279"/>
    </location>
</feature>
<feature type="compositionally biased region" description="Basic residues" evidence="1">
    <location>
        <begin position="626"/>
        <end position="641"/>
    </location>
</feature>
<protein>
    <submittedName>
        <fullName evidence="2">Uncharacterized protein</fullName>
    </submittedName>
</protein>
<feature type="region of interest" description="Disordered" evidence="1">
    <location>
        <begin position="391"/>
        <end position="418"/>
    </location>
</feature>
<reference evidence="2 3" key="1">
    <citation type="submission" date="2015-07" db="EMBL/GenBank/DDBJ databases">
        <title>High-quality genome of monoxenous trypanosomatid Leptomonas pyrrhocoris.</title>
        <authorList>
            <person name="Flegontov P."/>
            <person name="Butenko A."/>
            <person name="Firsov S."/>
            <person name="Vlcek C."/>
            <person name="Logacheva M.D."/>
            <person name="Field M."/>
            <person name="Filatov D."/>
            <person name="Flegontova O."/>
            <person name="Gerasimov E."/>
            <person name="Jackson A.P."/>
            <person name="Kelly S."/>
            <person name="Opperdoes F."/>
            <person name="O'Reilly A."/>
            <person name="Votypka J."/>
            <person name="Yurchenko V."/>
            <person name="Lukes J."/>
        </authorList>
    </citation>
    <scope>NUCLEOTIDE SEQUENCE [LARGE SCALE GENOMIC DNA]</scope>
    <source>
        <strain evidence="2">H10</strain>
    </source>
</reference>
<feature type="region of interest" description="Disordered" evidence="1">
    <location>
        <begin position="582"/>
        <end position="658"/>
    </location>
</feature>
<dbReference type="EMBL" id="LGTL01000023">
    <property type="protein sequence ID" value="KPA75774.1"/>
    <property type="molecule type" value="Genomic_DNA"/>
</dbReference>
<feature type="compositionally biased region" description="Basic and acidic residues" evidence="1">
    <location>
        <begin position="249"/>
        <end position="260"/>
    </location>
</feature>
<feature type="compositionally biased region" description="Polar residues" evidence="1">
    <location>
        <begin position="77"/>
        <end position="90"/>
    </location>
</feature>
<feature type="region of interest" description="Disordered" evidence="1">
    <location>
        <begin position="679"/>
        <end position="737"/>
    </location>
</feature>
<dbReference type="GeneID" id="26908591"/>
<dbReference type="Proteomes" id="UP000037923">
    <property type="component" value="Unassembled WGS sequence"/>
</dbReference>
<dbReference type="AlphaFoldDB" id="A0A0N0VDN0"/>
<gene>
    <name evidence="2" type="ORF">ABB37_08306</name>
</gene>
<evidence type="ECO:0000313" key="2">
    <source>
        <dbReference type="EMBL" id="KPA75774.1"/>
    </source>
</evidence>